<protein>
    <submittedName>
        <fullName evidence="2">Rhodanese-like domain-containing protein</fullName>
    </submittedName>
</protein>
<dbReference type="SMART" id="SM00450">
    <property type="entry name" value="RHOD"/>
    <property type="match status" value="1"/>
</dbReference>
<dbReference type="InterPro" id="IPR050229">
    <property type="entry name" value="GlpE_sulfurtransferase"/>
</dbReference>
<dbReference type="SUPFAM" id="SSF52821">
    <property type="entry name" value="Rhodanese/Cell cycle control phosphatase"/>
    <property type="match status" value="1"/>
</dbReference>
<dbReference type="EMBL" id="CP128400">
    <property type="protein sequence ID" value="WJW68923.1"/>
    <property type="molecule type" value="Genomic_DNA"/>
</dbReference>
<dbReference type="CDD" id="cd00158">
    <property type="entry name" value="RHOD"/>
    <property type="match status" value="1"/>
</dbReference>
<dbReference type="AlphaFoldDB" id="A0A8T7MAA7"/>
<proteinExistence type="predicted"/>
<evidence type="ECO:0000313" key="5">
    <source>
        <dbReference type="Proteomes" id="UP001431572"/>
    </source>
</evidence>
<accession>A0A8T7MAA7</accession>
<dbReference type="InterPro" id="IPR036873">
    <property type="entry name" value="Rhodanese-like_dom_sf"/>
</dbReference>
<feature type="domain" description="Rhodanese" evidence="1">
    <location>
        <begin position="25"/>
        <end position="114"/>
    </location>
</feature>
<dbReference type="PANTHER" id="PTHR43031:SF1">
    <property type="entry name" value="PYRIDINE NUCLEOTIDE-DISULPHIDE OXIDOREDUCTASE"/>
    <property type="match status" value="1"/>
</dbReference>
<keyword evidence="5" id="KW-1185">Reference proteome</keyword>
<evidence type="ECO:0000259" key="1">
    <source>
        <dbReference type="PROSITE" id="PS50206"/>
    </source>
</evidence>
<gene>
    <name evidence="2" type="ORF">HXX08_24295</name>
    <name evidence="3" type="ORF">OZ401_004545</name>
</gene>
<dbReference type="Gene3D" id="3.40.250.10">
    <property type="entry name" value="Rhodanese-like domain"/>
    <property type="match status" value="1"/>
</dbReference>
<dbReference type="RefSeq" id="WP_341470827.1">
    <property type="nucleotide sequence ID" value="NZ_CP128400.1"/>
</dbReference>
<name>A0A8T7MAA7_9CHLR</name>
<sequence length="114" mass="12357">MSNLRGAFQKGYSDITPIQAEQRIKETNPLVVDVREPNEYAAGHIKDSVLIPLGQVGMRIDELGPKEGEIILVCHSGGRSSYAANMLAAQGFTNLSNIIGGTMAWAREGLPLYK</sequence>
<reference evidence="3" key="2">
    <citation type="journal article" date="2024" name="Nature">
        <title>Anoxygenic phototroph of the Chloroflexota uses a type I reaction centre.</title>
        <authorList>
            <person name="Tsuji J.M."/>
            <person name="Shaw N.A."/>
            <person name="Nagashima S."/>
            <person name="Venkiteswaran J.J."/>
            <person name="Schiff S.L."/>
            <person name="Watanabe T."/>
            <person name="Fukui M."/>
            <person name="Hanada S."/>
            <person name="Tank M."/>
            <person name="Neufeld J.D."/>
        </authorList>
    </citation>
    <scope>NUCLEOTIDE SEQUENCE</scope>
    <source>
        <strain evidence="3">L227-S17</strain>
    </source>
</reference>
<dbReference type="PANTHER" id="PTHR43031">
    <property type="entry name" value="FAD-DEPENDENT OXIDOREDUCTASE"/>
    <property type="match status" value="1"/>
</dbReference>
<dbReference type="InterPro" id="IPR001763">
    <property type="entry name" value="Rhodanese-like_dom"/>
</dbReference>
<evidence type="ECO:0000313" key="4">
    <source>
        <dbReference type="Proteomes" id="UP000521676"/>
    </source>
</evidence>
<reference evidence="2 4" key="1">
    <citation type="submission" date="2020-06" db="EMBL/GenBank/DDBJ databases">
        <title>Anoxygenic phototrophic Chloroflexota member uses a Type I reaction center.</title>
        <authorList>
            <person name="Tsuji J.M."/>
            <person name="Shaw N.A."/>
            <person name="Nagashima S."/>
            <person name="Venkiteswaran J."/>
            <person name="Schiff S.L."/>
            <person name="Hanada S."/>
            <person name="Tank M."/>
            <person name="Neufeld J.D."/>
        </authorList>
    </citation>
    <scope>NUCLEOTIDE SEQUENCE [LARGE SCALE GENOMIC DNA]</scope>
    <source>
        <strain evidence="2">L227-S17</strain>
    </source>
</reference>
<dbReference type="Proteomes" id="UP001431572">
    <property type="component" value="Chromosome 2"/>
</dbReference>
<dbReference type="EMBL" id="JACATZ010000003">
    <property type="protein sequence ID" value="NWJ48994.1"/>
    <property type="molecule type" value="Genomic_DNA"/>
</dbReference>
<organism evidence="2 4">
    <name type="scientific">Candidatus Chlorohelix allophototropha</name>
    <dbReference type="NCBI Taxonomy" id="3003348"/>
    <lineage>
        <taxon>Bacteria</taxon>
        <taxon>Bacillati</taxon>
        <taxon>Chloroflexota</taxon>
        <taxon>Chloroflexia</taxon>
        <taxon>Candidatus Chloroheliales</taxon>
        <taxon>Candidatus Chloroheliaceae</taxon>
        <taxon>Candidatus Chlorohelix</taxon>
    </lineage>
</organism>
<dbReference type="Proteomes" id="UP000521676">
    <property type="component" value="Unassembled WGS sequence"/>
</dbReference>
<dbReference type="PROSITE" id="PS50206">
    <property type="entry name" value="RHODANESE_3"/>
    <property type="match status" value="1"/>
</dbReference>
<dbReference type="Pfam" id="PF00581">
    <property type="entry name" value="Rhodanese"/>
    <property type="match status" value="1"/>
</dbReference>
<evidence type="ECO:0000313" key="2">
    <source>
        <dbReference type="EMBL" id="NWJ48994.1"/>
    </source>
</evidence>
<evidence type="ECO:0000313" key="3">
    <source>
        <dbReference type="EMBL" id="WJW68923.1"/>
    </source>
</evidence>